<dbReference type="InParanoid" id="A0A397S5R3"/>
<dbReference type="FunCoup" id="A0A397S5R3">
    <property type="interactions" value="281"/>
</dbReference>
<comment type="cofactor">
    <cofactor evidence="1 5 7 8">
        <name>pyridoxal 5'-phosphate</name>
        <dbReference type="ChEBI" id="CHEBI:597326"/>
    </cofactor>
</comment>
<comment type="catalytic activity">
    <reaction evidence="5 8">
        <text>meso-2,6-diaminopimelate + H(+) = L-lysine + CO2</text>
        <dbReference type="Rhea" id="RHEA:15101"/>
        <dbReference type="ChEBI" id="CHEBI:15378"/>
        <dbReference type="ChEBI" id="CHEBI:16526"/>
        <dbReference type="ChEBI" id="CHEBI:32551"/>
        <dbReference type="ChEBI" id="CHEBI:57791"/>
        <dbReference type="EC" id="4.1.1.20"/>
    </reaction>
</comment>
<dbReference type="GO" id="GO:0009089">
    <property type="term" value="P:lysine biosynthetic process via diaminopimelate"/>
    <property type="evidence" value="ECO:0007669"/>
    <property type="project" value="UniProtKB-UniRule"/>
</dbReference>
<evidence type="ECO:0000259" key="9">
    <source>
        <dbReference type="Pfam" id="PF00278"/>
    </source>
</evidence>
<evidence type="ECO:0000313" key="11">
    <source>
        <dbReference type="EMBL" id="RIA78061.1"/>
    </source>
</evidence>
<evidence type="ECO:0000256" key="2">
    <source>
        <dbReference type="ARBA" id="ARBA00022793"/>
    </source>
</evidence>
<organism evidence="11 12">
    <name type="scientific">Anaeroplasma bactoclasticum</name>
    <dbReference type="NCBI Taxonomy" id="2088"/>
    <lineage>
        <taxon>Bacteria</taxon>
        <taxon>Bacillati</taxon>
        <taxon>Mycoplasmatota</taxon>
        <taxon>Mollicutes</taxon>
        <taxon>Anaeroplasmatales</taxon>
        <taxon>Anaeroplasmataceae</taxon>
        <taxon>Anaeroplasma</taxon>
    </lineage>
</organism>
<reference evidence="11 12" key="1">
    <citation type="submission" date="2018-08" db="EMBL/GenBank/DDBJ databases">
        <title>Genomic Encyclopedia of Archaeal and Bacterial Type Strains, Phase II (KMG-II): from individual species to whole genera.</title>
        <authorList>
            <person name="Goeker M."/>
        </authorList>
    </citation>
    <scope>NUCLEOTIDE SEQUENCE [LARGE SCALE GENOMIC DNA]</scope>
    <source>
        <strain evidence="11 12">ATCC 27112</strain>
    </source>
</reference>
<feature type="binding site" evidence="5">
    <location>
        <position position="370"/>
    </location>
    <ligand>
        <name>pyridoxal 5'-phosphate</name>
        <dbReference type="ChEBI" id="CHEBI:597326"/>
    </ligand>
</feature>
<evidence type="ECO:0000259" key="10">
    <source>
        <dbReference type="Pfam" id="PF02784"/>
    </source>
</evidence>
<comment type="similarity">
    <text evidence="5">Belongs to the Orn/Lys/Arg decarboxylase class-II family. LysA subfamily.</text>
</comment>
<dbReference type="PANTHER" id="PTHR43727">
    <property type="entry name" value="DIAMINOPIMELATE DECARBOXYLASE"/>
    <property type="match status" value="1"/>
</dbReference>
<dbReference type="GO" id="GO:0008836">
    <property type="term" value="F:diaminopimelate decarboxylase activity"/>
    <property type="evidence" value="ECO:0007669"/>
    <property type="project" value="UniProtKB-UniRule"/>
</dbReference>
<dbReference type="Pfam" id="PF02784">
    <property type="entry name" value="Orn_Arg_deC_N"/>
    <property type="match status" value="1"/>
</dbReference>
<dbReference type="InterPro" id="IPR022643">
    <property type="entry name" value="De-COase2_C"/>
</dbReference>
<dbReference type="UniPathway" id="UPA00034">
    <property type="reaction ID" value="UER00027"/>
</dbReference>
<dbReference type="PRINTS" id="PR01181">
    <property type="entry name" value="DAPDCRBXLASE"/>
</dbReference>
<dbReference type="PROSITE" id="PS00878">
    <property type="entry name" value="ODR_DC_2_1"/>
    <property type="match status" value="1"/>
</dbReference>
<dbReference type="Proteomes" id="UP000266506">
    <property type="component" value="Unassembled WGS sequence"/>
</dbReference>
<feature type="binding site" evidence="5">
    <location>
        <position position="274"/>
    </location>
    <ligand>
        <name>substrate</name>
    </ligand>
</feature>
<dbReference type="CDD" id="cd06828">
    <property type="entry name" value="PLPDE_III_DapDC"/>
    <property type="match status" value="1"/>
</dbReference>
<keyword evidence="5" id="KW-0028">Amino-acid biosynthesis</keyword>
<feature type="domain" description="Orn/DAP/Arg decarboxylase 2 C-terminal" evidence="9">
    <location>
        <begin position="20"/>
        <end position="368"/>
    </location>
</feature>
<dbReference type="AlphaFoldDB" id="A0A397S5R3"/>
<dbReference type="Gene3D" id="3.20.20.10">
    <property type="entry name" value="Alanine racemase"/>
    <property type="match status" value="1"/>
</dbReference>
<name>A0A397S5R3_9MOLU</name>
<feature type="active site" description="Proton donor" evidence="7">
    <location>
        <position position="341"/>
    </location>
</feature>
<sequence>MKISNVSVKALKEKYGTPLYIYDVNHLKKNMEGYLKNFKSLEFKTEVLYASKAFSCKEILRIAKNEGMSLDVVSKGELYTALSIDFPKDRIYFHGNNKTVDELSYAIDNNIGMIVVDNLMELYEIEEIAKEKEKKVNFLIRMNVGVEAHTHKFIVTSHVDSKFGVLYDSCDYKEMMEVIKNSSYLNFKGFHSHIGSQIFDLDAFKAALEKLLNIVKDFDFPLVLNLGGGFGVHYTNDDKPIPFDIVSRTLIETAEAALKKNNIKLEKLCIEPGRSIVAEAGYTLYTIGYMKKTPNKQYYFIDGGMTDNIRPALYQAKYDCDIVGKENQEKTEVVTIAGKCCESGDLIIEGAHLPKAEKGDLLITYTTGAYGYSMSSNYNKALTPAVVFVEDGKDYLAIRRQTLDELIEREV</sequence>
<dbReference type="InterPro" id="IPR009006">
    <property type="entry name" value="Ala_racemase/Decarboxylase_C"/>
</dbReference>
<comment type="pathway">
    <text evidence="5 8">Amino-acid biosynthesis; L-lysine biosynthesis via DAP pathway; L-lysine from DL-2,6-diaminopimelate: step 1/1.</text>
</comment>
<dbReference type="Gene3D" id="2.40.37.10">
    <property type="entry name" value="Lyase, Ornithine Decarboxylase, Chain A, domain 1"/>
    <property type="match status" value="1"/>
</dbReference>
<dbReference type="InterPro" id="IPR002986">
    <property type="entry name" value="DAP_deCOOHase_LysA"/>
</dbReference>
<feature type="modified residue" description="N6-(pyridoxal phosphate)lysine" evidence="5 7">
    <location>
        <position position="52"/>
    </location>
</feature>
<keyword evidence="3 5" id="KW-0663">Pyridoxal phosphate</keyword>
<dbReference type="InterPro" id="IPR000183">
    <property type="entry name" value="Orn/DAP/Arg_de-COase"/>
</dbReference>
<dbReference type="NCBIfam" id="TIGR01048">
    <property type="entry name" value="lysA"/>
    <property type="match status" value="1"/>
</dbReference>
<dbReference type="SUPFAM" id="SSF51419">
    <property type="entry name" value="PLP-binding barrel"/>
    <property type="match status" value="1"/>
</dbReference>
<dbReference type="PANTHER" id="PTHR43727:SF2">
    <property type="entry name" value="GROUP IV DECARBOXYLASE"/>
    <property type="match status" value="1"/>
</dbReference>
<dbReference type="HAMAP" id="MF_02120">
    <property type="entry name" value="LysA"/>
    <property type="match status" value="1"/>
</dbReference>
<protein>
    <recommendedName>
        <fullName evidence="5 6">Diaminopimelate decarboxylase</fullName>
        <shortName evidence="5">DAP decarboxylase</shortName>
        <shortName evidence="5">DAPDC</shortName>
        <ecNumber evidence="5 6">4.1.1.20</ecNumber>
    </recommendedName>
</protein>
<accession>A0A397S5R3</accession>
<dbReference type="InterPro" id="IPR022644">
    <property type="entry name" value="De-COase2_N"/>
</dbReference>
<feature type="binding site" evidence="5">
    <location>
        <position position="370"/>
    </location>
    <ligand>
        <name>substrate</name>
    </ligand>
</feature>
<comment type="function">
    <text evidence="5">Specifically catalyzes the decarboxylation of meso-diaminopimelate (meso-DAP) to L-lysine.</text>
</comment>
<feature type="binding site" evidence="5">
    <location>
        <position position="310"/>
    </location>
    <ligand>
        <name>substrate</name>
    </ligand>
</feature>
<evidence type="ECO:0000256" key="5">
    <source>
        <dbReference type="HAMAP-Rule" id="MF_02120"/>
    </source>
</evidence>
<proteinExistence type="inferred from homology"/>
<evidence type="ECO:0000256" key="1">
    <source>
        <dbReference type="ARBA" id="ARBA00001933"/>
    </source>
</evidence>
<evidence type="ECO:0000256" key="6">
    <source>
        <dbReference type="NCBIfam" id="TIGR01048"/>
    </source>
</evidence>
<keyword evidence="2 5" id="KW-0210">Decarboxylase</keyword>
<evidence type="ECO:0000256" key="4">
    <source>
        <dbReference type="ARBA" id="ARBA00023239"/>
    </source>
</evidence>
<feature type="binding site" evidence="5">
    <location>
        <position position="342"/>
    </location>
    <ligand>
        <name>substrate</name>
    </ligand>
</feature>
<feature type="domain" description="Orn/DAP/Arg decarboxylase 2 N-terminal" evidence="10">
    <location>
        <begin position="27"/>
        <end position="278"/>
    </location>
</feature>
<keyword evidence="5 8" id="KW-0457">Lysine biosynthesis</keyword>
<dbReference type="PRINTS" id="PR01179">
    <property type="entry name" value="ODADCRBXLASE"/>
</dbReference>
<comment type="subunit">
    <text evidence="5">Homodimer.</text>
</comment>
<dbReference type="GO" id="GO:0030170">
    <property type="term" value="F:pyridoxal phosphate binding"/>
    <property type="evidence" value="ECO:0007669"/>
    <property type="project" value="UniProtKB-UniRule"/>
</dbReference>
<feature type="binding site" evidence="5">
    <location>
        <position position="314"/>
    </location>
    <ligand>
        <name>substrate</name>
    </ligand>
</feature>
<gene>
    <name evidence="5" type="primary">lysA</name>
    <name evidence="11" type="ORF">EI71_00638</name>
</gene>
<evidence type="ECO:0000256" key="3">
    <source>
        <dbReference type="ARBA" id="ARBA00022898"/>
    </source>
</evidence>
<keyword evidence="12" id="KW-1185">Reference proteome</keyword>
<dbReference type="EMBL" id="QXEV01000004">
    <property type="protein sequence ID" value="RIA78061.1"/>
    <property type="molecule type" value="Genomic_DNA"/>
</dbReference>
<dbReference type="InterPro" id="IPR029066">
    <property type="entry name" value="PLP-binding_barrel"/>
</dbReference>
<comment type="caution">
    <text evidence="11">The sequence shown here is derived from an EMBL/GenBank/DDBJ whole genome shotgun (WGS) entry which is preliminary data.</text>
</comment>
<feature type="binding site" evidence="5">
    <location>
        <position position="229"/>
    </location>
    <ligand>
        <name>pyridoxal 5'-phosphate</name>
        <dbReference type="ChEBI" id="CHEBI:597326"/>
    </ligand>
</feature>
<dbReference type="SUPFAM" id="SSF50621">
    <property type="entry name" value="Alanine racemase C-terminal domain-like"/>
    <property type="match status" value="1"/>
</dbReference>
<evidence type="ECO:0000256" key="8">
    <source>
        <dbReference type="RuleBase" id="RU003738"/>
    </source>
</evidence>
<evidence type="ECO:0000313" key="12">
    <source>
        <dbReference type="Proteomes" id="UP000266506"/>
    </source>
</evidence>
<feature type="binding site" evidence="5">
    <location>
        <begin position="271"/>
        <end position="274"/>
    </location>
    <ligand>
        <name>pyridoxal 5'-phosphate</name>
        <dbReference type="ChEBI" id="CHEBI:597326"/>
    </ligand>
</feature>
<evidence type="ECO:0000256" key="7">
    <source>
        <dbReference type="PIRSR" id="PIRSR600183-50"/>
    </source>
</evidence>
<dbReference type="InterPro" id="IPR022653">
    <property type="entry name" value="De-COase2_pyr-phos_BS"/>
</dbReference>
<dbReference type="OrthoDB" id="9802241at2"/>
<dbReference type="FunFam" id="3.20.20.10:FF:000003">
    <property type="entry name" value="Diaminopimelate decarboxylase"/>
    <property type="match status" value="1"/>
</dbReference>
<keyword evidence="4 5" id="KW-0456">Lyase</keyword>
<dbReference type="EC" id="4.1.1.20" evidence="5 6"/>
<dbReference type="RefSeq" id="WP_119015805.1">
    <property type="nucleotide sequence ID" value="NZ_QXEV01000004.1"/>
</dbReference>
<dbReference type="Pfam" id="PF00278">
    <property type="entry name" value="Orn_DAP_Arg_deC"/>
    <property type="match status" value="1"/>
</dbReference>